<evidence type="ECO:0000256" key="5">
    <source>
        <dbReference type="SAM" id="MobiDB-lite"/>
    </source>
</evidence>
<dbReference type="AlphaFoldDB" id="A0AAD7UGC0"/>
<feature type="compositionally biased region" description="Basic and acidic residues" evidence="5">
    <location>
        <begin position="1"/>
        <end position="10"/>
    </location>
</feature>
<dbReference type="Gene3D" id="2.30.30.140">
    <property type="match status" value="2"/>
</dbReference>
<comment type="subcellular location">
    <subcellularLocation>
        <location evidence="1">Nucleus</location>
    </subcellularLocation>
</comment>
<evidence type="ECO:0000313" key="8">
    <source>
        <dbReference type="Proteomes" id="UP001230188"/>
    </source>
</evidence>
<evidence type="ECO:0000313" key="7">
    <source>
        <dbReference type="EMBL" id="KAJ8605241.1"/>
    </source>
</evidence>
<evidence type="ECO:0000256" key="4">
    <source>
        <dbReference type="ARBA" id="ARBA00023242"/>
    </source>
</evidence>
<sequence>MPRRASRDSNHTGGSQAGAARVSCGANRSDVLWERANVVVQTLNTKSFETAMNNAQAALRENDMRRLVSIYQSALDVETRLLEEIDSALDDSTPLGARTDLAVDDQVAAKVASHGLWILARVVGIQSDDVEVEDVDDDNLRRFKVKRHDVLQLPREPSEIAVARATYKPPAMVFAMYPETTSFYKAEVVAPAHISVTGEDVCLVRFADDEDDEGNLPARPIPLRFIAELPPHI</sequence>
<dbReference type="GO" id="GO:0000124">
    <property type="term" value="C:SAGA complex"/>
    <property type="evidence" value="ECO:0007669"/>
    <property type="project" value="InterPro"/>
</dbReference>
<dbReference type="InterPro" id="IPR037802">
    <property type="entry name" value="SGF29"/>
</dbReference>
<dbReference type="InterPro" id="IPR047287">
    <property type="entry name" value="Tudor_SGF29_rpt2"/>
</dbReference>
<dbReference type="InterPro" id="IPR010750">
    <property type="entry name" value="SGF29_tudor-like_dom"/>
</dbReference>
<keyword evidence="4" id="KW-0539">Nucleus</keyword>
<keyword evidence="2" id="KW-0805">Transcription regulation</keyword>
<dbReference type="PANTHER" id="PTHR21539">
    <property type="entry name" value="SAGA-ASSOCIATED FACTOR 29"/>
    <property type="match status" value="1"/>
</dbReference>
<comment type="caution">
    <text evidence="7">The sequence shown here is derived from an EMBL/GenBank/DDBJ whole genome shotgun (WGS) entry which is preliminary data.</text>
</comment>
<gene>
    <name evidence="7" type="ORF">CTAYLR_000504</name>
</gene>
<dbReference type="Pfam" id="PF07039">
    <property type="entry name" value="SGF29_Tudor"/>
    <property type="match status" value="1"/>
</dbReference>
<dbReference type="CDD" id="cd20394">
    <property type="entry name" value="Tudor_SGF29_rpt2"/>
    <property type="match status" value="1"/>
</dbReference>
<evidence type="ECO:0000256" key="3">
    <source>
        <dbReference type="ARBA" id="ARBA00023163"/>
    </source>
</evidence>
<organism evidence="7 8">
    <name type="scientific">Chrysophaeum taylorii</name>
    <dbReference type="NCBI Taxonomy" id="2483200"/>
    <lineage>
        <taxon>Eukaryota</taxon>
        <taxon>Sar</taxon>
        <taxon>Stramenopiles</taxon>
        <taxon>Ochrophyta</taxon>
        <taxon>Pelagophyceae</taxon>
        <taxon>Pelagomonadales</taxon>
        <taxon>Pelagomonadaceae</taxon>
        <taxon>Chrysophaeum</taxon>
    </lineage>
</organism>
<name>A0AAD7UGC0_9STRA</name>
<evidence type="ECO:0000256" key="1">
    <source>
        <dbReference type="ARBA" id="ARBA00004123"/>
    </source>
</evidence>
<accession>A0AAD7UGC0</accession>
<evidence type="ECO:0000256" key="2">
    <source>
        <dbReference type="ARBA" id="ARBA00023015"/>
    </source>
</evidence>
<dbReference type="GO" id="GO:0005634">
    <property type="term" value="C:nucleus"/>
    <property type="evidence" value="ECO:0007669"/>
    <property type="project" value="UniProtKB-SubCell"/>
</dbReference>
<dbReference type="EMBL" id="JAQMWT010000317">
    <property type="protein sequence ID" value="KAJ8605241.1"/>
    <property type="molecule type" value="Genomic_DNA"/>
</dbReference>
<proteinExistence type="predicted"/>
<dbReference type="PROSITE" id="PS51518">
    <property type="entry name" value="SGF29_C"/>
    <property type="match status" value="1"/>
</dbReference>
<keyword evidence="3" id="KW-0804">Transcription</keyword>
<dbReference type="PANTHER" id="PTHR21539:SF0">
    <property type="entry name" value="SAGA-ASSOCIATED FACTOR 29"/>
    <property type="match status" value="1"/>
</dbReference>
<dbReference type="Proteomes" id="UP001230188">
    <property type="component" value="Unassembled WGS sequence"/>
</dbReference>
<keyword evidence="8" id="KW-1185">Reference proteome</keyword>
<feature type="region of interest" description="Disordered" evidence="5">
    <location>
        <begin position="1"/>
        <end position="21"/>
    </location>
</feature>
<protein>
    <recommendedName>
        <fullName evidence="6">SGF29 C-terminal domain-containing protein</fullName>
    </recommendedName>
</protein>
<feature type="domain" description="SGF29 C-terminal" evidence="6">
    <location>
        <begin position="97"/>
        <end position="233"/>
    </location>
</feature>
<evidence type="ECO:0000259" key="6">
    <source>
        <dbReference type="PROSITE" id="PS51518"/>
    </source>
</evidence>
<reference evidence="7" key="1">
    <citation type="submission" date="2023-01" db="EMBL/GenBank/DDBJ databases">
        <title>Metagenome sequencing of chrysophaentin producing Chrysophaeum taylorii.</title>
        <authorList>
            <person name="Davison J."/>
            <person name="Bewley C."/>
        </authorList>
    </citation>
    <scope>NUCLEOTIDE SEQUENCE</scope>
    <source>
        <strain evidence="7">NIES-1699</strain>
    </source>
</reference>